<sequence length="116" mass="13098">MTPVEKQVAALEEKIARERAKLADAKVKAAAQHRKRDTRRKILFGYAFLDWLTTLPPNERKRIAGLVHGRLKRREREAFPLFEVLQDLAEAAAARATPPEDRARDTGSLPFNAKGP</sequence>
<dbReference type="EMBL" id="JAVRHL010000006">
    <property type="protein sequence ID" value="MDT0684546.1"/>
    <property type="molecule type" value="Genomic_DNA"/>
</dbReference>
<evidence type="ECO:0008006" key="4">
    <source>
        <dbReference type="Google" id="ProtNLM"/>
    </source>
</evidence>
<evidence type="ECO:0000313" key="3">
    <source>
        <dbReference type="Proteomes" id="UP001265259"/>
    </source>
</evidence>
<protein>
    <recommendedName>
        <fullName evidence="4">Mobilization protein</fullName>
    </recommendedName>
</protein>
<feature type="region of interest" description="Disordered" evidence="1">
    <location>
        <begin position="93"/>
        <end position="116"/>
    </location>
</feature>
<accession>A0ABU3DLK8</accession>
<comment type="caution">
    <text evidence="2">The sequence shown here is derived from an EMBL/GenBank/DDBJ whole genome shotgun (WGS) entry which is preliminary data.</text>
</comment>
<gene>
    <name evidence="2" type="ORF">RM543_17885</name>
</gene>
<name>A0ABU3DLK8_9RHOB</name>
<evidence type="ECO:0000256" key="1">
    <source>
        <dbReference type="SAM" id="MobiDB-lite"/>
    </source>
</evidence>
<dbReference type="RefSeq" id="WP_311694149.1">
    <property type="nucleotide sequence ID" value="NZ_JAVRHL010000006.1"/>
</dbReference>
<proteinExistence type="predicted"/>
<organism evidence="2 3">
    <name type="scientific">Tropicimonas omnivorans</name>
    <dbReference type="NCBI Taxonomy" id="3075590"/>
    <lineage>
        <taxon>Bacteria</taxon>
        <taxon>Pseudomonadati</taxon>
        <taxon>Pseudomonadota</taxon>
        <taxon>Alphaproteobacteria</taxon>
        <taxon>Rhodobacterales</taxon>
        <taxon>Roseobacteraceae</taxon>
        <taxon>Tropicimonas</taxon>
    </lineage>
</organism>
<dbReference type="Proteomes" id="UP001265259">
    <property type="component" value="Unassembled WGS sequence"/>
</dbReference>
<reference evidence="2 3" key="1">
    <citation type="submission" date="2023-09" db="EMBL/GenBank/DDBJ databases">
        <authorList>
            <person name="Rey-Velasco X."/>
        </authorList>
    </citation>
    <scope>NUCLEOTIDE SEQUENCE [LARGE SCALE GENOMIC DNA]</scope>
    <source>
        <strain evidence="2 3">F158</strain>
    </source>
</reference>
<evidence type="ECO:0000313" key="2">
    <source>
        <dbReference type="EMBL" id="MDT0684546.1"/>
    </source>
</evidence>
<keyword evidence="3" id="KW-1185">Reference proteome</keyword>